<dbReference type="PANTHER" id="PTHR32246">
    <property type="entry name" value="INGRESSION PROTEIN FIC1"/>
    <property type="match status" value="1"/>
</dbReference>
<keyword evidence="3" id="KW-1185">Reference proteome</keyword>
<dbReference type="AlphaFoldDB" id="A0AAV0ZLT6"/>
<feature type="domain" description="C2" evidence="1">
    <location>
        <begin position="1"/>
        <end position="109"/>
    </location>
</feature>
<dbReference type="Gene3D" id="2.60.40.150">
    <property type="entry name" value="C2 domain"/>
    <property type="match status" value="1"/>
</dbReference>
<dbReference type="GO" id="GO:0006952">
    <property type="term" value="P:defense response"/>
    <property type="evidence" value="ECO:0007669"/>
    <property type="project" value="InterPro"/>
</dbReference>
<name>A0AAV0ZLT6_VICFA</name>
<dbReference type="PANTHER" id="PTHR32246:SF153">
    <property type="entry name" value="LIPID-BINDING (CALB DOMAIN) FAMILY PROTEIN, PUTATIVE-RELATED"/>
    <property type="match status" value="1"/>
</dbReference>
<dbReference type="InterPro" id="IPR000008">
    <property type="entry name" value="C2_dom"/>
</dbReference>
<gene>
    <name evidence="2" type="ORF">VFH_II139080</name>
</gene>
<evidence type="ECO:0000313" key="2">
    <source>
        <dbReference type="EMBL" id="CAI8598672.1"/>
    </source>
</evidence>
<dbReference type="SUPFAM" id="SSF49562">
    <property type="entry name" value="C2 domain (Calcium/lipid-binding domain, CaLB)"/>
    <property type="match status" value="1"/>
</dbReference>
<dbReference type="PROSITE" id="PS50004">
    <property type="entry name" value="C2"/>
    <property type="match status" value="1"/>
</dbReference>
<dbReference type="InterPro" id="IPR035892">
    <property type="entry name" value="C2_domain_sf"/>
</dbReference>
<accession>A0AAV0ZLT6</accession>
<proteinExistence type="predicted"/>
<dbReference type="InterPro" id="IPR044750">
    <property type="entry name" value="C2_SRC2/BAP"/>
</dbReference>
<dbReference type="EMBL" id="OX451737">
    <property type="protein sequence ID" value="CAI8598672.1"/>
    <property type="molecule type" value="Genomic_DNA"/>
</dbReference>
<dbReference type="Pfam" id="PF00168">
    <property type="entry name" value="C2"/>
    <property type="match status" value="1"/>
</dbReference>
<sequence>MGIIWVEFCLKSAHGLQHSTSLWKRQWYAVGWIDPNSKYCTKVVDSGKANPVWKTNFAVPVDDSMPNVQDLALNVEVYCIDPIFKEKLHGSASIGLKRFLFKQVKNNEASMPKQEGVRSYQLRKKKSNKPRGFIDILIHISDGEKKLNSHPVGSKERTVLLDYDNNTQWTAEEGLCQAYPQKQPQDSIHQPENYEHTNVFVPDSYSVPFAATNYSDQYEGEPSYHTAAGPSYHSAAGPSYCTAAAGPSYQPHRTRTPPPSPPSNIGYIPTFLSRNDGLHTSFTDIPQFMEEPGQTVPPGAVLEISAEALAAGAAIFGDDFLSGFDVLQS</sequence>
<reference evidence="2 3" key="1">
    <citation type="submission" date="2023-01" db="EMBL/GenBank/DDBJ databases">
        <authorList>
            <person name="Kreplak J."/>
        </authorList>
    </citation>
    <scope>NUCLEOTIDE SEQUENCE [LARGE SCALE GENOMIC DNA]</scope>
</reference>
<evidence type="ECO:0000313" key="3">
    <source>
        <dbReference type="Proteomes" id="UP001157006"/>
    </source>
</evidence>
<protein>
    <recommendedName>
        <fullName evidence="1">C2 domain-containing protein</fullName>
    </recommendedName>
</protein>
<dbReference type="Proteomes" id="UP001157006">
    <property type="component" value="Chromosome 2"/>
</dbReference>
<evidence type="ECO:0000259" key="1">
    <source>
        <dbReference type="PROSITE" id="PS50004"/>
    </source>
</evidence>
<dbReference type="CDD" id="cd04051">
    <property type="entry name" value="C2_SRC2_like"/>
    <property type="match status" value="1"/>
</dbReference>
<organism evidence="2 3">
    <name type="scientific">Vicia faba</name>
    <name type="common">Broad bean</name>
    <name type="synonym">Faba vulgaris</name>
    <dbReference type="NCBI Taxonomy" id="3906"/>
    <lineage>
        <taxon>Eukaryota</taxon>
        <taxon>Viridiplantae</taxon>
        <taxon>Streptophyta</taxon>
        <taxon>Embryophyta</taxon>
        <taxon>Tracheophyta</taxon>
        <taxon>Spermatophyta</taxon>
        <taxon>Magnoliopsida</taxon>
        <taxon>eudicotyledons</taxon>
        <taxon>Gunneridae</taxon>
        <taxon>Pentapetalae</taxon>
        <taxon>rosids</taxon>
        <taxon>fabids</taxon>
        <taxon>Fabales</taxon>
        <taxon>Fabaceae</taxon>
        <taxon>Papilionoideae</taxon>
        <taxon>50 kb inversion clade</taxon>
        <taxon>NPAAA clade</taxon>
        <taxon>Hologalegina</taxon>
        <taxon>IRL clade</taxon>
        <taxon>Fabeae</taxon>
        <taxon>Vicia</taxon>
    </lineage>
</organism>